<name>A0ABD4Z158_9BURK</name>
<dbReference type="RefSeq" id="WP_152385263.1">
    <property type="nucleotide sequence ID" value="NZ_CADIKR010000001.1"/>
</dbReference>
<keyword evidence="3" id="KW-1185">Reference proteome</keyword>
<comment type="caution">
    <text evidence="2">The sequence shown here is derived from an EMBL/GenBank/DDBJ whole genome shotgun (WGS) entry which is preliminary data.</text>
</comment>
<dbReference type="AlphaFoldDB" id="A0ABD4Z158"/>
<protein>
    <submittedName>
        <fullName evidence="2">Uncharacterized protein</fullName>
    </submittedName>
</protein>
<reference evidence="1 3" key="1">
    <citation type="submission" date="2020-04" db="EMBL/GenBank/DDBJ databases">
        <authorList>
            <person name="De Canck E."/>
        </authorList>
    </citation>
    <scope>NUCLEOTIDE SEQUENCE [LARGE SCALE GENOMIC DNA]</scope>
    <source>
        <strain evidence="1 3">LMG 3415</strain>
    </source>
</reference>
<evidence type="ECO:0000313" key="2">
    <source>
        <dbReference type="EMBL" id="MDH1181128.1"/>
    </source>
</evidence>
<dbReference type="EMBL" id="CADIKR010000001">
    <property type="protein sequence ID" value="CAB3841152.1"/>
    <property type="molecule type" value="Genomic_DNA"/>
</dbReference>
<accession>A0ABD4Z158</accession>
<gene>
    <name evidence="1" type="ORF">LMG3415_01453</name>
    <name evidence="2" type="ORF">N5C72_23880</name>
</gene>
<evidence type="ECO:0000313" key="1">
    <source>
        <dbReference type="EMBL" id="CAB3841152.1"/>
    </source>
</evidence>
<dbReference type="Proteomes" id="UP000507140">
    <property type="component" value="Unassembled WGS sequence"/>
</dbReference>
<reference evidence="2 4" key="2">
    <citation type="submission" date="2022-09" db="EMBL/GenBank/DDBJ databases">
        <title>Intensive care unit water sources are persistently colonized with multi-drug resistant bacteria and are the site of extensive horizontal gene transfer of antibiotic resistance genes.</title>
        <authorList>
            <person name="Diorio-Toth L."/>
        </authorList>
    </citation>
    <scope>NUCLEOTIDE SEQUENCE [LARGE SCALE GENOMIC DNA]</scope>
    <source>
        <strain evidence="2 4">GD03967</strain>
    </source>
</reference>
<evidence type="ECO:0000313" key="3">
    <source>
        <dbReference type="Proteomes" id="UP000507140"/>
    </source>
</evidence>
<organism evidence="2 4">
    <name type="scientific">Achromobacter mucicolens</name>
    <dbReference type="NCBI Taxonomy" id="1389922"/>
    <lineage>
        <taxon>Bacteria</taxon>
        <taxon>Pseudomonadati</taxon>
        <taxon>Pseudomonadota</taxon>
        <taxon>Betaproteobacteria</taxon>
        <taxon>Burkholderiales</taxon>
        <taxon>Alcaligenaceae</taxon>
        <taxon>Achromobacter</taxon>
    </lineage>
</organism>
<dbReference type="Proteomes" id="UP001158644">
    <property type="component" value="Unassembled WGS sequence"/>
</dbReference>
<sequence length="282" mass="30979">MTTQPSELSINTLLLKRPPGTAGFINEALDYYPGLGYQLKAPDDLLMHCEGKLCNGERYFELATDECDRDVSASIPSYPRLAYHCANCGDTRRVFILEVIRTDTKAAVVSKVGERPPYGPPVPSKLMSLIGPERETFLKGRRCENQGLGVGAFSYYRRVVEMQRAKIFDGIIAAAGKLKMEAGKLEVLRAAAAETQFSKSLEMAKDVMPEQLLIQGHSPLKLLHAALSHGVHNMTDEECLERAESVRVVLGNLAEAVAQVTKDEAELTKAVSVLLKLRTQSS</sequence>
<proteinExistence type="predicted"/>
<dbReference type="EMBL" id="JAOBZK010000046">
    <property type="protein sequence ID" value="MDH1181128.1"/>
    <property type="molecule type" value="Genomic_DNA"/>
</dbReference>
<evidence type="ECO:0000313" key="4">
    <source>
        <dbReference type="Proteomes" id="UP001158644"/>
    </source>
</evidence>